<feature type="compositionally biased region" description="Low complexity" evidence="1">
    <location>
        <begin position="471"/>
        <end position="513"/>
    </location>
</feature>
<dbReference type="GO" id="GO:0005198">
    <property type="term" value="F:structural molecule activity"/>
    <property type="evidence" value="ECO:0007669"/>
    <property type="project" value="InterPro"/>
</dbReference>
<accession>A0A6J5P547</accession>
<protein>
    <submittedName>
        <fullName evidence="2">Portal_lambda, phage portal protein, lambda family</fullName>
    </submittedName>
</protein>
<organism evidence="2">
    <name type="scientific">uncultured Caudovirales phage</name>
    <dbReference type="NCBI Taxonomy" id="2100421"/>
    <lineage>
        <taxon>Viruses</taxon>
        <taxon>Duplodnaviria</taxon>
        <taxon>Heunggongvirae</taxon>
        <taxon>Uroviricota</taxon>
        <taxon>Caudoviricetes</taxon>
        <taxon>Peduoviridae</taxon>
        <taxon>Maltschvirus</taxon>
        <taxon>Maltschvirus maltsch</taxon>
    </lineage>
</organism>
<proteinExistence type="predicted"/>
<gene>
    <name evidence="2" type="ORF">UFOVP822_11</name>
</gene>
<evidence type="ECO:0000256" key="1">
    <source>
        <dbReference type="SAM" id="MobiDB-lite"/>
    </source>
</evidence>
<feature type="region of interest" description="Disordered" evidence="1">
    <location>
        <begin position="465"/>
        <end position="513"/>
    </location>
</feature>
<reference evidence="2" key="1">
    <citation type="submission" date="2020-04" db="EMBL/GenBank/DDBJ databases">
        <authorList>
            <person name="Chiriac C."/>
            <person name="Salcher M."/>
            <person name="Ghai R."/>
            <person name="Kavagutti S V."/>
        </authorList>
    </citation>
    <scope>NUCLEOTIDE SEQUENCE</scope>
</reference>
<dbReference type="EMBL" id="LR796775">
    <property type="protein sequence ID" value="CAB4165066.1"/>
    <property type="molecule type" value="Genomic_DNA"/>
</dbReference>
<dbReference type="InterPro" id="IPR006429">
    <property type="entry name" value="Phage_lambda_portal"/>
</dbReference>
<evidence type="ECO:0000313" key="2">
    <source>
        <dbReference type="EMBL" id="CAB4165066.1"/>
    </source>
</evidence>
<dbReference type="Pfam" id="PF05136">
    <property type="entry name" value="Phage_portal_2"/>
    <property type="match status" value="1"/>
</dbReference>
<dbReference type="GO" id="GO:0019068">
    <property type="term" value="P:virion assembly"/>
    <property type="evidence" value="ECO:0007669"/>
    <property type="project" value="InterPro"/>
</dbReference>
<sequence>MNIKQAQESTNFFGALPFSPYGTSSDLFAEQGPYGFTDGGTQVYLARRDNRLTGESLPTYINWFQLKMIRDRSRLICKNNEYAIAAVNAHISYVVGTGLTYVAMPRKKTVSEAVVRQVQELIDLFREASELPNIEAEAIRRLHVDGECFIRVFPQKGGLIALRFIEPELVRSPSDNTTKPDHSFGIESDPEDAQTIRGYWVIERPFESLTPTLIEAENILHLKLNTDSNAKRGLPTTYAVEGNFKFCEELLTSLITLAKARAKFAVIRKVKDAPPDALAALSATSTDATITDPNTNQASNLNRFGYGSILTSSDNIEYEFPAANLDAGGMVEALQANLRAIASRYGITETMMSADASNNNFASALVAEGPAHRAFKRMQAILGQAFGERRLNPNRSLIWRQIRAAVDRGILPAEVLTDVTIKCEGPSLVTRDTDREATTNRTYLEMGIKSKQTICSELGLDYETESKNLKADPAQPQQQQPGTDGAQGQPAQDAAGAEGAGGAPQPDQQAPTF</sequence>
<name>A0A6J5P547_9CAUD</name>